<dbReference type="Proteomes" id="UP001488838">
    <property type="component" value="Unassembled WGS sequence"/>
</dbReference>
<comment type="caution">
    <text evidence="1">The sequence shown here is derived from an EMBL/GenBank/DDBJ whole genome shotgun (WGS) entry which is preliminary data.</text>
</comment>
<reference evidence="1 2" key="1">
    <citation type="journal article" date="2023" name="bioRxiv">
        <title>Conserved and derived expression patterns and positive selection on dental genes reveal complex evolutionary context of ever-growing rodent molars.</title>
        <authorList>
            <person name="Calamari Z.T."/>
            <person name="Song A."/>
            <person name="Cohen E."/>
            <person name="Akter M."/>
            <person name="Roy R.D."/>
            <person name="Hallikas O."/>
            <person name="Christensen M.M."/>
            <person name="Li P."/>
            <person name="Marangoni P."/>
            <person name="Jernvall J."/>
            <person name="Klein O.D."/>
        </authorList>
    </citation>
    <scope>NUCLEOTIDE SEQUENCE [LARGE SCALE GENOMIC DNA]</scope>
    <source>
        <strain evidence="1">V071</strain>
    </source>
</reference>
<dbReference type="EMBL" id="JBBHLL010000347">
    <property type="protein sequence ID" value="KAK7805228.1"/>
    <property type="molecule type" value="Genomic_DNA"/>
</dbReference>
<sequence length="89" mass="10473">CNSTEELERALKTVFLGSKAKKTREDRLRQIMFIEREQRSRLRGTRKLTWMWIFGLSGHELLPLCETWLHGLLSQALQHESALDILHIT</sequence>
<dbReference type="AlphaFoldDB" id="A0AAW0HT82"/>
<evidence type="ECO:0000313" key="1">
    <source>
        <dbReference type="EMBL" id="KAK7805228.1"/>
    </source>
</evidence>
<feature type="non-terminal residue" evidence="1">
    <location>
        <position position="1"/>
    </location>
</feature>
<protein>
    <submittedName>
        <fullName evidence="1">Uncharacterized protein</fullName>
    </submittedName>
</protein>
<evidence type="ECO:0000313" key="2">
    <source>
        <dbReference type="Proteomes" id="UP001488838"/>
    </source>
</evidence>
<keyword evidence="2" id="KW-1185">Reference proteome</keyword>
<proteinExistence type="predicted"/>
<organism evidence="1 2">
    <name type="scientific">Myodes glareolus</name>
    <name type="common">Bank vole</name>
    <name type="synonym">Clethrionomys glareolus</name>
    <dbReference type="NCBI Taxonomy" id="447135"/>
    <lineage>
        <taxon>Eukaryota</taxon>
        <taxon>Metazoa</taxon>
        <taxon>Chordata</taxon>
        <taxon>Craniata</taxon>
        <taxon>Vertebrata</taxon>
        <taxon>Euteleostomi</taxon>
        <taxon>Mammalia</taxon>
        <taxon>Eutheria</taxon>
        <taxon>Euarchontoglires</taxon>
        <taxon>Glires</taxon>
        <taxon>Rodentia</taxon>
        <taxon>Myomorpha</taxon>
        <taxon>Muroidea</taxon>
        <taxon>Cricetidae</taxon>
        <taxon>Arvicolinae</taxon>
        <taxon>Myodes</taxon>
    </lineage>
</organism>
<name>A0AAW0HT82_MYOGA</name>
<accession>A0AAW0HT82</accession>
<gene>
    <name evidence="1" type="ORF">U0070_019742</name>
</gene>